<dbReference type="OrthoDB" id="202840at2759"/>
<dbReference type="EMBL" id="QPKB01000005">
    <property type="protein sequence ID" value="RWR85806.1"/>
    <property type="molecule type" value="Genomic_DNA"/>
</dbReference>
<dbReference type="SUPFAM" id="SSF47616">
    <property type="entry name" value="GST C-terminal domain-like"/>
    <property type="match status" value="1"/>
</dbReference>
<sequence length="90" mass="10027">MPVDEELGVGVGAVAEEEAALEDGEDLVAELVDFYTYETDGNFSIENECSKLIALVKRCMEKDSVFKVLSDPHKVYDFVGNLKKKYGVEF</sequence>
<evidence type="ECO:0000313" key="1">
    <source>
        <dbReference type="EMBL" id="RWR85806.1"/>
    </source>
</evidence>
<keyword evidence="2" id="KW-1185">Reference proteome</keyword>
<evidence type="ECO:0000313" key="2">
    <source>
        <dbReference type="Proteomes" id="UP000283530"/>
    </source>
</evidence>
<dbReference type="AlphaFoldDB" id="A0A3S3P929"/>
<gene>
    <name evidence="1" type="ORF">CKAN_01468000</name>
</gene>
<protein>
    <submittedName>
        <fullName evidence="1">Putative glutathione S-transferase parA</fullName>
    </submittedName>
</protein>
<dbReference type="GO" id="GO:0016740">
    <property type="term" value="F:transferase activity"/>
    <property type="evidence" value="ECO:0007669"/>
    <property type="project" value="UniProtKB-KW"/>
</dbReference>
<comment type="caution">
    <text evidence="1">The sequence shown here is derived from an EMBL/GenBank/DDBJ whole genome shotgun (WGS) entry which is preliminary data.</text>
</comment>
<keyword evidence="1" id="KW-0808">Transferase</keyword>
<dbReference type="Proteomes" id="UP000283530">
    <property type="component" value="Unassembled WGS sequence"/>
</dbReference>
<proteinExistence type="predicted"/>
<organism evidence="1 2">
    <name type="scientific">Cinnamomum micranthum f. kanehirae</name>
    <dbReference type="NCBI Taxonomy" id="337451"/>
    <lineage>
        <taxon>Eukaryota</taxon>
        <taxon>Viridiplantae</taxon>
        <taxon>Streptophyta</taxon>
        <taxon>Embryophyta</taxon>
        <taxon>Tracheophyta</taxon>
        <taxon>Spermatophyta</taxon>
        <taxon>Magnoliopsida</taxon>
        <taxon>Magnoliidae</taxon>
        <taxon>Laurales</taxon>
        <taxon>Lauraceae</taxon>
        <taxon>Cinnamomum</taxon>
    </lineage>
</organism>
<name>A0A3S3P929_9MAGN</name>
<dbReference type="Gene3D" id="1.20.1050.10">
    <property type="match status" value="1"/>
</dbReference>
<dbReference type="STRING" id="337451.A0A3S3P929"/>
<accession>A0A3S3P929</accession>
<dbReference type="InterPro" id="IPR036282">
    <property type="entry name" value="Glutathione-S-Trfase_C_sf"/>
</dbReference>
<reference evidence="1 2" key="1">
    <citation type="journal article" date="2019" name="Nat. Plants">
        <title>Stout camphor tree genome fills gaps in understanding of flowering plant genome evolution.</title>
        <authorList>
            <person name="Chaw S.M."/>
            <person name="Liu Y.C."/>
            <person name="Wu Y.W."/>
            <person name="Wang H.Y."/>
            <person name="Lin C.I."/>
            <person name="Wu C.S."/>
            <person name="Ke H.M."/>
            <person name="Chang L.Y."/>
            <person name="Hsu C.Y."/>
            <person name="Yang H.T."/>
            <person name="Sudianto E."/>
            <person name="Hsu M.H."/>
            <person name="Wu K.P."/>
            <person name="Wang L.N."/>
            <person name="Leebens-Mack J.H."/>
            <person name="Tsai I.J."/>
        </authorList>
    </citation>
    <scope>NUCLEOTIDE SEQUENCE [LARGE SCALE GENOMIC DNA]</scope>
    <source>
        <strain evidence="2">cv. Chaw 1501</strain>
        <tissue evidence="1">Young leaves</tissue>
    </source>
</reference>